<evidence type="ECO:0000256" key="3">
    <source>
        <dbReference type="ARBA" id="ARBA00004738"/>
    </source>
</evidence>
<evidence type="ECO:0000256" key="7">
    <source>
        <dbReference type="ARBA" id="ARBA00012801"/>
    </source>
</evidence>
<evidence type="ECO:0000256" key="14">
    <source>
        <dbReference type="ARBA" id="ARBA00083138"/>
    </source>
</evidence>
<dbReference type="Proteomes" id="UP000002753">
    <property type="component" value="Unassembled WGS sequence"/>
</dbReference>
<feature type="domain" description="Pyridoxamine 5'-phosphate oxidase N-terminal" evidence="15">
    <location>
        <begin position="79"/>
        <end position="185"/>
    </location>
</feature>
<evidence type="ECO:0000313" key="17">
    <source>
        <dbReference type="EMBL" id="EJT43492.1"/>
    </source>
</evidence>
<comment type="caution">
    <text evidence="17">The sequence shown here is derived from an EMBL/GenBank/DDBJ whole genome shotgun (WGS) entry which is preliminary data.</text>
</comment>
<dbReference type="InterPro" id="IPR000659">
    <property type="entry name" value="Pyridox_Oxase"/>
</dbReference>
<evidence type="ECO:0000256" key="11">
    <source>
        <dbReference type="ARBA" id="ARBA00023096"/>
    </source>
</evidence>
<proteinExistence type="inferred from homology"/>
<comment type="catalytic activity">
    <reaction evidence="13">
        <text>pyridoxine 5'-phosphate + O2 = pyridoxal 5'-phosphate + H2O2</text>
        <dbReference type="Rhea" id="RHEA:15149"/>
        <dbReference type="ChEBI" id="CHEBI:15379"/>
        <dbReference type="ChEBI" id="CHEBI:16240"/>
        <dbReference type="ChEBI" id="CHEBI:58589"/>
        <dbReference type="ChEBI" id="CHEBI:597326"/>
        <dbReference type="EC" id="1.4.3.5"/>
    </reaction>
</comment>
<comment type="pathway">
    <text evidence="4">Cofactor metabolism; pyridoxal 5'-phosphate salvage; pyridoxal 5'-phosphate from pyridoxine 5'-phosphate: step 1/1.</text>
</comment>
<comment type="function">
    <text evidence="2">Catalyzes the oxidation of either pyridoxine 5'-phosphate (PNP) or pyridoxamine 5'-phosphate (PMP) into pyridoxal 5'-phosphate (PLP).</text>
</comment>
<comment type="similarity">
    <text evidence="5">Belongs to the pyridoxamine 5'-phosphate oxidase family.</text>
</comment>
<dbReference type="PIRSF" id="PIRSF000190">
    <property type="entry name" value="Pyd_amn-ph_oxd"/>
    <property type="match status" value="1"/>
</dbReference>
<dbReference type="InterPro" id="IPR019740">
    <property type="entry name" value="Pyridox_Oxase_CS"/>
</dbReference>
<keyword evidence="18" id="KW-1185">Reference proteome</keyword>
<gene>
    <name evidence="17" type="primary">YBR035C</name>
    <name evidence="17" type="ORF">SKUD_167501</name>
</gene>
<dbReference type="InterPro" id="IPR019576">
    <property type="entry name" value="Pyridoxamine_oxidase_dimer_C"/>
</dbReference>
<evidence type="ECO:0000256" key="4">
    <source>
        <dbReference type="ARBA" id="ARBA00005037"/>
    </source>
</evidence>
<keyword evidence="9" id="KW-0288">FMN</keyword>
<keyword evidence="8" id="KW-0285">Flavoprotein</keyword>
<dbReference type="PANTHER" id="PTHR10851:SF0">
    <property type="entry name" value="PYRIDOXINE-5'-PHOSPHATE OXIDASE"/>
    <property type="match status" value="1"/>
</dbReference>
<evidence type="ECO:0000256" key="9">
    <source>
        <dbReference type="ARBA" id="ARBA00022643"/>
    </source>
</evidence>
<evidence type="ECO:0000259" key="15">
    <source>
        <dbReference type="Pfam" id="PF01243"/>
    </source>
</evidence>
<dbReference type="GO" id="GO:0010181">
    <property type="term" value="F:FMN binding"/>
    <property type="evidence" value="ECO:0007669"/>
    <property type="project" value="InterPro"/>
</dbReference>
<dbReference type="Gene3D" id="2.30.110.10">
    <property type="entry name" value="Electron Transport, Fmn-binding Protein, Chain A"/>
    <property type="match status" value="1"/>
</dbReference>
<organism evidence="17 18">
    <name type="scientific">Saccharomyces kudriavzevii (strain ATCC MYA-4449 / AS 2.2408 / CBS 8840 / NBRC 1802 / NCYC 2889)</name>
    <name type="common">Yeast</name>
    <dbReference type="NCBI Taxonomy" id="226230"/>
    <lineage>
        <taxon>Eukaryota</taxon>
        <taxon>Fungi</taxon>
        <taxon>Dikarya</taxon>
        <taxon>Ascomycota</taxon>
        <taxon>Saccharomycotina</taxon>
        <taxon>Saccharomycetes</taxon>
        <taxon>Saccharomycetales</taxon>
        <taxon>Saccharomycetaceae</taxon>
        <taxon>Saccharomyces</taxon>
    </lineage>
</organism>
<name>J6EJT8_SACK1</name>
<evidence type="ECO:0000256" key="2">
    <source>
        <dbReference type="ARBA" id="ARBA00003691"/>
    </source>
</evidence>
<dbReference type="PROSITE" id="PS01064">
    <property type="entry name" value="PYRIDOX_OXIDASE"/>
    <property type="match status" value="1"/>
</dbReference>
<dbReference type="NCBIfam" id="NF004231">
    <property type="entry name" value="PRK05679.1"/>
    <property type="match status" value="1"/>
</dbReference>
<dbReference type="EC" id="1.4.3.5" evidence="7"/>
<comment type="catalytic activity">
    <reaction evidence="12">
        <text>pyridoxamine 5'-phosphate + O2 + H2O = pyridoxal 5'-phosphate + H2O2 + NH4(+)</text>
        <dbReference type="Rhea" id="RHEA:15817"/>
        <dbReference type="ChEBI" id="CHEBI:15377"/>
        <dbReference type="ChEBI" id="CHEBI:15379"/>
        <dbReference type="ChEBI" id="CHEBI:16240"/>
        <dbReference type="ChEBI" id="CHEBI:28938"/>
        <dbReference type="ChEBI" id="CHEBI:58451"/>
        <dbReference type="ChEBI" id="CHEBI:597326"/>
        <dbReference type="EC" id="1.4.3.5"/>
    </reaction>
</comment>
<sequence>MYMIIVLQETYQTRSTVHISVPTMTKQSEETQKPIIFAPETYQYDKFTLNEKQLTDDPIDLFTKWFDEAKEDPRETLPEAITFSSAELPSGRVSSRILLFKELDHRGFTIYSNWGTSRKARDIATNPNAAIVFFWKDLQRQVRVEGFTEHVNRETSERYFKTRPRGSKIGAWASRQSDVIKNREELDELTQHNTERFKDSEDIPCPDYWGGLRIVPLEIEFWQGRPSRLHDRFVYRRKTENDQWEVVRLAP</sequence>
<dbReference type="InterPro" id="IPR011576">
    <property type="entry name" value="Pyridox_Oxase_N"/>
</dbReference>
<reference evidence="17 18" key="1">
    <citation type="journal article" date="2003" name="Science">
        <title>Finding functional features in Saccharomyces genomes by phylogenetic footprinting.</title>
        <authorList>
            <person name="Cliften P.F."/>
            <person name="Sudarsanam P."/>
            <person name="Desikan A."/>
            <person name="Fulton L."/>
            <person name="Fulton B."/>
            <person name="Majors J."/>
            <person name="Waterston R."/>
            <person name="Cohen B.A."/>
            <person name="Johnston M."/>
        </authorList>
    </citation>
    <scope>NUCLEOTIDE SEQUENCE [LARGE SCALE GENOMIC DNA]</scope>
    <source>
        <strain evidence="18">ATCC MYA-4449 / AS 2.2408 / CBS 8840 / NBRC 1802 / NCYC 2889</strain>
    </source>
</reference>
<accession>J6EJT8</accession>
<reference evidence="18" key="2">
    <citation type="journal article" date="2011" name="G3 (Bethesda)">
        <title>The awesome power of yeast evolutionary genetics: New genome sequences and strain resources for the Saccharomyces sensu stricto genus.</title>
        <authorList>
            <person name="Scannell D.R."/>
            <person name="Zill O.A."/>
            <person name="Rokas A."/>
            <person name="Payen C."/>
            <person name="Dunham M.J."/>
            <person name="Eisen M.B."/>
            <person name="Rine J."/>
            <person name="Johnston M."/>
            <person name="Hittinger C.T."/>
        </authorList>
    </citation>
    <scope>GENOME REANNOTATION</scope>
    <source>
        <strain evidence="18">ATCC MYA-4449 / AS 2.2408 / CBS 8840 / NBRC 1802 / NCYC 2889</strain>
    </source>
</reference>
<comment type="subunit">
    <text evidence="6">Homodimer.</text>
</comment>
<keyword evidence="11" id="KW-0664">Pyridoxine biosynthesis</keyword>
<evidence type="ECO:0000256" key="6">
    <source>
        <dbReference type="ARBA" id="ARBA00011738"/>
    </source>
</evidence>
<dbReference type="FunFam" id="2.30.110.10:FF:000010">
    <property type="entry name" value="Pyridoxine phosphate oxidase"/>
    <property type="match status" value="1"/>
</dbReference>
<keyword evidence="10" id="KW-0560">Oxidoreductase</keyword>
<evidence type="ECO:0000256" key="5">
    <source>
        <dbReference type="ARBA" id="ARBA00007301"/>
    </source>
</evidence>
<evidence type="ECO:0000256" key="13">
    <source>
        <dbReference type="ARBA" id="ARBA00052480"/>
    </source>
</evidence>
<dbReference type="Pfam" id="PF10590">
    <property type="entry name" value="PNP_phzG_C"/>
    <property type="match status" value="1"/>
</dbReference>
<dbReference type="Pfam" id="PF01243">
    <property type="entry name" value="PNPOx_N"/>
    <property type="match status" value="1"/>
</dbReference>
<dbReference type="GO" id="GO:0004733">
    <property type="term" value="F:pyridoxamine phosphate oxidase activity"/>
    <property type="evidence" value="ECO:0007669"/>
    <property type="project" value="UniProtKB-EC"/>
</dbReference>
<dbReference type="InterPro" id="IPR012349">
    <property type="entry name" value="Split_barrel_FMN-bd"/>
</dbReference>
<dbReference type="NCBIfam" id="TIGR00558">
    <property type="entry name" value="pdxH"/>
    <property type="match status" value="1"/>
</dbReference>
<dbReference type="HAMAP" id="MF_01629">
    <property type="entry name" value="PdxH"/>
    <property type="match status" value="1"/>
</dbReference>
<feature type="domain" description="Pyridoxine 5'-phosphate oxidase dimerisation C-terminal" evidence="16">
    <location>
        <begin position="209"/>
        <end position="251"/>
    </location>
</feature>
<comment type="cofactor">
    <cofactor evidence="1">
        <name>FMN</name>
        <dbReference type="ChEBI" id="CHEBI:58210"/>
    </cofactor>
</comment>
<evidence type="ECO:0000256" key="8">
    <source>
        <dbReference type="ARBA" id="ARBA00022630"/>
    </source>
</evidence>
<dbReference type="EMBL" id="AACI03000769">
    <property type="protein sequence ID" value="EJT43492.1"/>
    <property type="molecule type" value="Genomic_DNA"/>
</dbReference>
<comment type="pathway">
    <text evidence="3">Cofactor metabolism; pyridoxal 5'-phosphate salvage; pyridoxal 5'-phosphate from pyridoxamine 5'-phosphate: step 1/1.</text>
</comment>
<evidence type="ECO:0000256" key="10">
    <source>
        <dbReference type="ARBA" id="ARBA00023002"/>
    </source>
</evidence>
<dbReference type="AlphaFoldDB" id="J6EJT8"/>
<evidence type="ECO:0000313" key="18">
    <source>
        <dbReference type="Proteomes" id="UP000002753"/>
    </source>
</evidence>
<evidence type="ECO:0000256" key="1">
    <source>
        <dbReference type="ARBA" id="ARBA00001917"/>
    </source>
</evidence>
<dbReference type="SUPFAM" id="SSF50475">
    <property type="entry name" value="FMN-binding split barrel"/>
    <property type="match status" value="1"/>
</dbReference>
<dbReference type="STRING" id="226230.J6EJT8"/>
<evidence type="ECO:0000259" key="16">
    <source>
        <dbReference type="Pfam" id="PF10590"/>
    </source>
</evidence>
<evidence type="ECO:0000256" key="12">
    <source>
        <dbReference type="ARBA" id="ARBA00050700"/>
    </source>
</evidence>
<dbReference type="GO" id="GO:0008615">
    <property type="term" value="P:pyridoxine biosynthetic process"/>
    <property type="evidence" value="ECO:0007669"/>
    <property type="project" value="UniProtKB-KW"/>
</dbReference>
<dbReference type="UniPathway" id="UPA01068">
    <property type="reaction ID" value="UER00304"/>
</dbReference>
<dbReference type="HOGENOM" id="CLU_032263_2_0_1"/>
<dbReference type="PANTHER" id="PTHR10851">
    <property type="entry name" value="PYRIDOXINE-5-PHOSPHATE OXIDASE"/>
    <property type="match status" value="1"/>
</dbReference>
<protein>
    <recommendedName>
        <fullName evidence="7">pyridoxal 5'-phosphate synthase</fullName>
        <ecNumber evidence="7">1.4.3.5</ecNumber>
    </recommendedName>
    <alternativeName>
        <fullName evidence="14">PNP/PMP oxidase</fullName>
    </alternativeName>
</protein>